<dbReference type="RefSeq" id="WP_082302560.1">
    <property type="nucleotide sequence ID" value="NZ_CAWMQN010000061.1"/>
</dbReference>
<protein>
    <recommendedName>
        <fullName evidence="2">cysteine-S-conjugate beta-lyase</fullName>
        <ecNumber evidence="2">4.4.1.13</ecNumber>
    </recommendedName>
</protein>
<dbReference type="Gene3D" id="3.40.640.10">
    <property type="entry name" value="Type I PLP-dependent aspartate aminotransferase-like (Major domain)"/>
    <property type="match status" value="1"/>
</dbReference>
<evidence type="ECO:0000256" key="5">
    <source>
        <dbReference type="ARBA" id="ARBA00037974"/>
    </source>
</evidence>
<organism evidence="7 8">
    <name type="scientific">Photorhabdus namnaonensis</name>
    <dbReference type="NCBI Taxonomy" id="1851568"/>
    <lineage>
        <taxon>Bacteria</taxon>
        <taxon>Pseudomonadati</taxon>
        <taxon>Pseudomonadota</taxon>
        <taxon>Gammaproteobacteria</taxon>
        <taxon>Enterobacterales</taxon>
        <taxon>Morganellaceae</taxon>
        <taxon>Photorhabdus</taxon>
    </lineage>
</organism>
<reference evidence="8" key="1">
    <citation type="submission" date="2015-11" db="EMBL/GenBank/DDBJ databases">
        <authorList>
            <person name="Tobias N.J."/>
            <person name="Mishra B."/>
            <person name="Gupta D.K."/>
            <person name="Thines M."/>
            <person name="Stinear T.P."/>
            <person name="Bode H.B."/>
        </authorList>
    </citation>
    <scope>NUCLEOTIDE SEQUENCE [LARGE SCALE GENOMIC DNA]</scope>
    <source>
        <strain evidence="8">PB45.5</strain>
    </source>
</reference>
<keyword evidence="4 7" id="KW-0456">Lyase</keyword>
<evidence type="ECO:0000313" key="8">
    <source>
        <dbReference type="Proteomes" id="UP000092665"/>
    </source>
</evidence>
<evidence type="ECO:0000256" key="3">
    <source>
        <dbReference type="ARBA" id="ARBA00022898"/>
    </source>
</evidence>
<evidence type="ECO:0000256" key="2">
    <source>
        <dbReference type="ARBA" id="ARBA00012224"/>
    </source>
</evidence>
<name>A0A1B8YI13_9GAMM</name>
<dbReference type="Proteomes" id="UP000092665">
    <property type="component" value="Unassembled WGS sequence"/>
</dbReference>
<dbReference type="CDD" id="cd00609">
    <property type="entry name" value="AAT_like"/>
    <property type="match status" value="1"/>
</dbReference>
<dbReference type="PATRIC" id="fig|29488.15.peg.2293"/>
<dbReference type="InterPro" id="IPR051798">
    <property type="entry name" value="Class-II_PLP-Dep_Aminotrans"/>
</dbReference>
<dbReference type="AlphaFoldDB" id="A0A1B8YI13"/>
<evidence type="ECO:0000313" key="7">
    <source>
        <dbReference type="EMBL" id="OCA54746.1"/>
    </source>
</evidence>
<accession>A0A1B8YI13</accession>
<evidence type="ECO:0000256" key="4">
    <source>
        <dbReference type="ARBA" id="ARBA00023239"/>
    </source>
</evidence>
<dbReference type="EC" id="4.4.1.13" evidence="2"/>
<dbReference type="Pfam" id="PF00155">
    <property type="entry name" value="Aminotran_1_2"/>
    <property type="match status" value="1"/>
</dbReference>
<dbReference type="InterPro" id="IPR015421">
    <property type="entry name" value="PyrdxlP-dep_Trfase_major"/>
</dbReference>
<keyword evidence="8" id="KW-1185">Reference proteome</keyword>
<dbReference type="InterPro" id="IPR004839">
    <property type="entry name" value="Aminotransferase_I/II_large"/>
</dbReference>
<comment type="cofactor">
    <cofactor evidence="1">
        <name>pyridoxal 5'-phosphate</name>
        <dbReference type="ChEBI" id="CHEBI:597326"/>
    </cofactor>
</comment>
<keyword evidence="3" id="KW-0663">Pyridoxal phosphate</keyword>
<dbReference type="NCBIfam" id="TIGR04350">
    <property type="entry name" value="C_S_lyase_PatB"/>
    <property type="match status" value="1"/>
</dbReference>
<comment type="similarity">
    <text evidence="5">Belongs to the class-II pyridoxal-phosphate-dependent aminotransferase family. MalY/PatB cystathionine beta-lyase subfamily.</text>
</comment>
<dbReference type="InterPro" id="IPR015424">
    <property type="entry name" value="PyrdxlP-dep_Trfase"/>
</dbReference>
<comment type="caution">
    <text evidence="7">The sequence shown here is derived from an EMBL/GenBank/DDBJ whole genome shotgun (WGS) entry which is preliminary data.</text>
</comment>
<dbReference type="PANTHER" id="PTHR43525:SF1">
    <property type="entry name" value="PROTEIN MALY"/>
    <property type="match status" value="1"/>
</dbReference>
<dbReference type="Gene3D" id="3.90.1150.10">
    <property type="entry name" value="Aspartate Aminotransferase, domain 1"/>
    <property type="match status" value="1"/>
</dbReference>
<feature type="domain" description="Aminotransferase class I/classII large" evidence="6">
    <location>
        <begin position="31"/>
        <end position="384"/>
    </location>
</feature>
<dbReference type="SUPFAM" id="SSF53383">
    <property type="entry name" value="PLP-dependent transferases"/>
    <property type="match status" value="1"/>
</dbReference>
<evidence type="ECO:0000259" key="6">
    <source>
        <dbReference type="Pfam" id="PF00155"/>
    </source>
</evidence>
<dbReference type="PANTHER" id="PTHR43525">
    <property type="entry name" value="PROTEIN MALY"/>
    <property type="match status" value="1"/>
</dbReference>
<dbReference type="EMBL" id="LOIC01000061">
    <property type="protein sequence ID" value="OCA54746.1"/>
    <property type="molecule type" value="Genomic_DNA"/>
</dbReference>
<gene>
    <name evidence="7" type="primary">patB_1</name>
    <name evidence="7" type="ORF">Phpb_02094</name>
</gene>
<dbReference type="InterPro" id="IPR027619">
    <property type="entry name" value="C-S_lyase_PatB-like"/>
</dbReference>
<sequence length="389" mass="45057">MQDWNIQFFDVHVSRLGSHSSKWDKPNQDNILPFSVADMDFHSPPAILASLSNNIRHGVFGYSYVPEDYFNSIINWFSRRHNCNISREWLVYAPGVDYSISSIIKNISSKGDEIIIQEPVYNMFDSCIKNTGRNVLVNKLIYRNNAYYIDFEDLEIKTARESCKAIIFCNPHNPIGRVWSEDEISLLGDICFRHGVVVISDESYCDMVFGENKHIPFQYHKKNMQFNSVICFSPGKSFNISGIKQGGIIINDSYLREKVKDTIEKEFFNDVSIFAISSLIAAYNESEWWLDNVKIYIYRNYQFLRKYIGRYLPKCKIVELQGTYLAWVDVSNTGFNGDQILHLLKTKVGITVNSGSIYGDSGIFFIRVNLACRYSVLKEAVRRLKYMDY</sequence>
<dbReference type="InterPro" id="IPR015422">
    <property type="entry name" value="PyrdxlP-dep_Trfase_small"/>
</dbReference>
<proteinExistence type="inferred from homology"/>
<dbReference type="GO" id="GO:0047804">
    <property type="term" value="F:cysteine-S-conjugate beta-lyase activity"/>
    <property type="evidence" value="ECO:0007669"/>
    <property type="project" value="UniProtKB-EC"/>
</dbReference>
<dbReference type="GO" id="GO:0030170">
    <property type="term" value="F:pyridoxal phosphate binding"/>
    <property type="evidence" value="ECO:0007669"/>
    <property type="project" value="InterPro"/>
</dbReference>
<evidence type="ECO:0000256" key="1">
    <source>
        <dbReference type="ARBA" id="ARBA00001933"/>
    </source>
</evidence>